<dbReference type="GO" id="GO:0005524">
    <property type="term" value="F:ATP binding"/>
    <property type="evidence" value="ECO:0007669"/>
    <property type="project" value="UniProtKB-UniRule"/>
</dbReference>
<gene>
    <name evidence="3" type="ORF">MarFTMF_492</name>
</gene>
<reference evidence="3" key="1">
    <citation type="submission" date="2023-07" db="EMBL/GenBank/DDBJ databases">
        <authorList>
            <person name="Xia Y."/>
        </authorList>
    </citation>
    <scope>NUCLEOTIDE SEQUENCE</scope>
    <source>
        <strain evidence="3">F</strain>
    </source>
</reference>
<accession>A0AA96IXT1</accession>
<evidence type="ECO:0000256" key="1">
    <source>
        <dbReference type="PROSITE-ProRule" id="PRU10141"/>
    </source>
</evidence>
<dbReference type="InterPro" id="IPR011009">
    <property type="entry name" value="Kinase-like_dom_sf"/>
</dbReference>
<organism evidence="3">
    <name type="scientific">Marseillevirus sp</name>
    <dbReference type="NCBI Taxonomy" id="2809551"/>
    <lineage>
        <taxon>Viruses</taxon>
        <taxon>Varidnaviria</taxon>
        <taxon>Bamfordvirae</taxon>
        <taxon>Nucleocytoviricota</taxon>
        <taxon>Megaviricetes</taxon>
        <taxon>Pimascovirales</taxon>
        <taxon>Pimascovirales incertae sedis</taxon>
        <taxon>Marseilleviridae</taxon>
        <taxon>Marseillevirus</taxon>
    </lineage>
</organism>
<keyword evidence="1" id="KW-0067">ATP-binding</keyword>
<protein>
    <submittedName>
        <fullName evidence="3">Serine threonine protein kinase</fullName>
    </submittedName>
</protein>
<feature type="domain" description="Protein kinase" evidence="2">
    <location>
        <begin position="83"/>
        <end position="347"/>
    </location>
</feature>
<dbReference type="PANTHER" id="PTHR44167">
    <property type="entry name" value="OVARIAN-SPECIFIC SERINE/THREONINE-PROTEIN KINASE LOK-RELATED"/>
    <property type="match status" value="1"/>
</dbReference>
<evidence type="ECO:0000313" key="3">
    <source>
        <dbReference type="EMBL" id="WNL50008.1"/>
    </source>
</evidence>
<keyword evidence="1" id="KW-0547">Nucleotide-binding</keyword>
<name>A0AA96IXT1_9VIRU</name>
<dbReference type="PROSITE" id="PS00107">
    <property type="entry name" value="PROTEIN_KINASE_ATP"/>
    <property type="match status" value="1"/>
</dbReference>
<evidence type="ECO:0000259" key="2">
    <source>
        <dbReference type="SMART" id="SM00220"/>
    </source>
</evidence>
<dbReference type="EMBL" id="OR343188">
    <property type="protein sequence ID" value="WNL50008.1"/>
    <property type="molecule type" value="Genomic_DNA"/>
</dbReference>
<dbReference type="Pfam" id="PF00069">
    <property type="entry name" value="Pkinase"/>
    <property type="match status" value="1"/>
</dbReference>
<dbReference type="InterPro" id="IPR000719">
    <property type="entry name" value="Prot_kinase_dom"/>
</dbReference>
<feature type="binding site" evidence="1">
    <location>
        <position position="110"/>
    </location>
    <ligand>
        <name>ATP</name>
        <dbReference type="ChEBI" id="CHEBI:30616"/>
    </ligand>
</feature>
<dbReference type="Gene3D" id="1.10.510.10">
    <property type="entry name" value="Transferase(Phosphotransferase) domain 1"/>
    <property type="match status" value="1"/>
</dbReference>
<keyword evidence="3" id="KW-0808">Transferase</keyword>
<dbReference type="InterPro" id="IPR008266">
    <property type="entry name" value="Tyr_kinase_AS"/>
</dbReference>
<dbReference type="PANTHER" id="PTHR44167:SF24">
    <property type="entry name" value="SERINE_THREONINE-PROTEIN KINASE CHK2"/>
    <property type="match status" value="1"/>
</dbReference>
<dbReference type="GO" id="GO:0004674">
    <property type="term" value="F:protein serine/threonine kinase activity"/>
    <property type="evidence" value="ECO:0007669"/>
    <property type="project" value="TreeGrafter"/>
</dbReference>
<dbReference type="InterPro" id="IPR017441">
    <property type="entry name" value="Protein_kinase_ATP_BS"/>
</dbReference>
<dbReference type="PROSITE" id="PS00109">
    <property type="entry name" value="PROTEIN_KINASE_TYR"/>
    <property type="match status" value="1"/>
</dbReference>
<sequence>MQNPNSVEIKAWNEPLEKYSIVWEDVLSVMGEWRDAKDAEARANLLAEYCEDRFVRDSEQEGLSESLQHYDFSWFKFCSLSGITVISELGKGTFGHVYKVLSSGRHFALKLFDVGIIEKGEVNPLGIEGLLDFHCGRYEARCMLDLTLQKGDKFPFPKFYDFGFTAIGGKVRTFILMEYLEGETLWELVKGGKRLTDIRELTEGIFSAVRRLHSKGYSHADISPANIFLCSSGEVKLIDLGSACDENVTVFEFLGSVNPPENFAKPPQHIGMLAQFRNDVWCAAYCVIYSLGKRPPERTFPRPKRESFSEFLDDFALTMEEIGENIKELPSIVLRALSLNPEERPLL</sequence>
<dbReference type="SUPFAM" id="SSF56112">
    <property type="entry name" value="Protein kinase-like (PK-like)"/>
    <property type="match status" value="1"/>
</dbReference>
<proteinExistence type="predicted"/>
<dbReference type="SMART" id="SM00220">
    <property type="entry name" value="S_TKc"/>
    <property type="match status" value="1"/>
</dbReference>
<keyword evidence="3" id="KW-0418">Kinase</keyword>